<name>A0A7N2LKX8_QUELO</name>
<evidence type="ECO:0000313" key="8">
    <source>
        <dbReference type="Proteomes" id="UP000594261"/>
    </source>
</evidence>
<evidence type="ECO:0000256" key="2">
    <source>
        <dbReference type="ARBA" id="ARBA00022614"/>
    </source>
</evidence>
<dbReference type="EMBL" id="LRBV02000004">
    <property type="status" value="NOT_ANNOTATED_CDS"/>
    <property type="molecule type" value="Genomic_DNA"/>
</dbReference>
<dbReference type="EnsemblPlants" id="QL04p089484:mrna">
    <property type="protein sequence ID" value="QL04p089484:mrna"/>
    <property type="gene ID" value="QL04p089484"/>
</dbReference>
<evidence type="ECO:0000313" key="7">
    <source>
        <dbReference type="EnsemblPlants" id="QL04p089484:mrna"/>
    </source>
</evidence>
<dbReference type="PANTHER" id="PTHR27008:SF592">
    <property type="entry name" value="LEUCINE-RICH REPEAT RECEPTOR-LIKE PROTEIN KINASE FAMILY PROTEIN-RELATED"/>
    <property type="match status" value="1"/>
</dbReference>
<dbReference type="Gene3D" id="3.80.10.10">
    <property type="entry name" value="Ribonuclease Inhibitor"/>
    <property type="match status" value="1"/>
</dbReference>
<keyword evidence="4" id="KW-0677">Repeat</keyword>
<organism evidence="7 8">
    <name type="scientific">Quercus lobata</name>
    <name type="common">Valley oak</name>
    <dbReference type="NCBI Taxonomy" id="97700"/>
    <lineage>
        <taxon>Eukaryota</taxon>
        <taxon>Viridiplantae</taxon>
        <taxon>Streptophyta</taxon>
        <taxon>Embryophyta</taxon>
        <taxon>Tracheophyta</taxon>
        <taxon>Spermatophyta</taxon>
        <taxon>Magnoliopsida</taxon>
        <taxon>eudicotyledons</taxon>
        <taxon>Gunneridae</taxon>
        <taxon>Pentapetalae</taxon>
        <taxon>rosids</taxon>
        <taxon>fabids</taxon>
        <taxon>Fagales</taxon>
        <taxon>Fagaceae</taxon>
        <taxon>Quercus</taxon>
    </lineage>
</organism>
<dbReference type="Gramene" id="QL04p089484:mrna">
    <property type="protein sequence ID" value="QL04p089484:mrna"/>
    <property type="gene ID" value="QL04p089484"/>
</dbReference>
<dbReference type="GO" id="GO:0016020">
    <property type="term" value="C:membrane"/>
    <property type="evidence" value="ECO:0007669"/>
    <property type="project" value="UniProtKB-SubCell"/>
</dbReference>
<evidence type="ECO:0000256" key="1">
    <source>
        <dbReference type="ARBA" id="ARBA00004370"/>
    </source>
</evidence>
<keyword evidence="6" id="KW-0472">Membrane</keyword>
<evidence type="ECO:0000256" key="5">
    <source>
        <dbReference type="ARBA" id="ARBA00022989"/>
    </source>
</evidence>
<keyword evidence="3" id="KW-0812">Transmembrane</keyword>
<reference evidence="7" key="2">
    <citation type="submission" date="2021-01" db="UniProtKB">
        <authorList>
            <consortium name="EnsemblPlants"/>
        </authorList>
    </citation>
    <scope>IDENTIFICATION</scope>
</reference>
<dbReference type="InterPro" id="IPR001611">
    <property type="entry name" value="Leu-rich_rpt"/>
</dbReference>
<dbReference type="InterPro" id="IPR051809">
    <property type="entry name" value="Plant_receptor-like_S/T_kinase"/>
</dbReference>
<accession>A0A7N2LKX8</accession>
<dbReference type="FunFam" id="3.80.10.10:FF:000383">
    <property type="entry name" value="Leucine-rich repeat receptor protein kinase EMS1"/>
    <property type="match status" value="1"/>
</dbReference>
<evidence type="ECO:0000256" key="6">
    <source>
        <dbReference type="ARBA" id="ARBA00023136"/>
    </source>
</evidence>
<dbReference type="AlphaFoldDB" id="A0A7N2LKX8"/>
<dbReference type="InterPro" id="IPR032675">
    <property type="entry name" value="LRR_dom_sf"/>
</dbReference>
<dbReference type="PANTHER" id="PTHR27008">
    <property type="entry name" value="OS04G0122200 PROTEIN"/>
    <property type="match status" value="1"/>
</dbReference>
<sequence>MGLTLPNLKLFELGNNKYFGSIPSSLCNASQLQKLDLGNNSFVGSVPTNLGYLLDLELLRLTSDNLGRDLDFLMTLRNCTKMEELGIDANKFEGVLPNSIGSLSTQLNVLYLGGNQIFGSIPEALQNLINLIILEMDENIFTSVIPTYFGKFQKLQGLFLSKNKMSGQIPSSIGNLTQLVVLDFSQNNLEGRIPITIGNCRSLQQLIVSQNYLSGVIPCRAWEKGAPSATKVSCPPETQSREVRAKEVQVQGSIPFRHRGEGLFPSFSQNPKQVLVMPVFRYVQGRNFHHQHCLPCSRQIFVGASQPQAPSTFSVDGVSLRSGSLAA</sequence>
<keyword evidence="5" id="KW-1133">Transmembrane helix</keyword>
<comment type="subcellular location">
    <subcellularLocation>
        <location evidence="1">Membrane</location>
    </subcellularLocation>
</comment>
<reference evidence="7 8" key="1">
    <citation type="journal article" date="2016" name="G3 (Bethesda)">
        <title>First Draft Assembly and Annotation of the Genome of a California Endemic Oak Quercus lobata Nee (Fagaceae).</title>
        <authorList>
            <person name="Sork V.L."/>
            <person name="Fitz-Gibbon S.T."/>
            <person name="Puiu D."/>
            <person name="Crepeau M."/>
            <person name="Gugger P.F."/>
            <person name="Sherman R."/>
            <person name="Stevens K."/>
            <person name="Langley C.H."/>
            <person name="Pellegrini M."/>
            <person name="Salzberg S.L."/>
        </authorList>
    </citation>
    <scope>NUCLEOTIDE SEQUENCE [LARGE SCALE GENOMIC DNA]</scope>
    <source>
        <strain evidence="7 8">cv. SW786</strain>
    </source>
</reference>
<dbReference type="Pfam" id="PF00560">
    <property type="entry name" value="LRR_1"/>
    <property type="match status" value="4"/>
</dbReference>
<evidence type="ECO:0000256" key="3">
    <source>
        <dbReference type="ARBA" id="ARBA00022692"/>
    </source>
</evidence>
<dbReference type="OMA" id="NCTKMEE"/>
<evidence type="ECO:0000256" key="4">
    <source>
        <dbReference type="ARBA" id="ARBA00022737"/>
    </source>
</evidence>
<dbReference type="SUPFAM" id="SSF52058">
    <property type="entry name" value="L domain-like"/>
    <property type="match status" value="1"/>
</dbReference>
<proteinExistence type="predicted"/>
<dbReference type="Proteomes" id="UP000594261">
    <property type="component" value="Chromosome 4"/>
</dbReference>
<keyword evidence="8" id="KW-1185">Reference proteome</keyword>
<protein>
    <submittedName>
        <fullName evidence="7">Uncharacterized protein</fullName>
    </submittedName>
</protein>
<keyword evidence="2" id="KW-0433">Leucine-rich repeat</keyword>
<dbReference type="InParanoid" id="A0A7N2LKX8"/>